<evidence type="ECO:0000313" key="10">
    <source>
        <dbReference type="Proteomes" id="UP000092967"/>
    </source>
</evidence>
<evidence type="ECO:0000256" key="4">
    <source>
        <dbReference type="ARBA" id="ARBA00022692"/>
    </source>
</evidence>
<dbReference type="PANTHER" id="PTHR35093">
    <property type="entry name" value="OUTER MEMBRANE PROTEIN NMB0088-RELATED"/>
    <property type="match status" value="1"/>
</dbReference>
<keyword evidence="4" id="KW-0812">Transmembrane</keyword>
<accession>A0A1B1Y2I1</accession>
<evidence type="ECO:0000256" key="2">
    <source>
        <dbReference type="ARBA" id="ARBA00008163"/>
    </source>
</evidence>
<dbReference type="Pfam" id="PF03349">
    <property type="entry name" value="Toluene_X"/>
    <property type="match status" value="1"/>
</dbReference>
<evidence type="ECO:0000256" key="6">
    <source>
        <dbReference type="ARBA" id="ARBA00023136"/>
    </source>
</evidence>
<dbReference type="KEGG" id="wfu:AXE80_00945"/>
<dbReference type="GO" id="GO:0015483">
    <property type="term" value="F:long-chain fatty acid transporting porin activity"/>
    <property type="evidence" value="ECO:0007669"/>
    <property type="project" value="TreeGrafter"/>
</dbReference>
<reference evidence="9 10" key="1">
    <citation type="submission" date="2016-02" db="EMBL/GenBank/DDBJ databases">
        <authorList>
            <person name="Wen L."/>
            <person name="He K."/>
            <person name="Yang H."/>
        </authorList>
    </citation>
    <scope>NUCLEOTIDE SEQUENCE [LARGE SCALE GENOMIC DNA]</scope>
    <source>
        <strain evidence="9 10">CZ1127</strain>
    </source>
</reference>
<dbReference type="InterPro" id="IPR005017">
    <property type="entry name" value="OMPP1/FadL/TodX"/>
</dbReference>
<dbReference type="Proteomes" id="UP000092967">
    <property type="component" value="Chromosome"/>
</dbReference>
<feature type="signal peptide" evidence="8">
    <location>
        <begin position="1"/>
        <end position="19"/>
    </location>
</feature>
<keyword evidence="3" id="KW-1134">Transmembrane beta strand</keyword>
<keyword evidence="6" id="KW-0472">Membrane</keyword>
<gene>
    <name evidence="9" type="ORF">AXE80_00945</name>
</gene>
<proteinExistence type="inferred from homology"/>
<protein>
    <recommendedName>
        <fullName evidence="11">Hemin receptor</fullName>
    </recommendedName>
</protein>
<keyword evidence="10" id="KW-1185">Reference proteome</keyword>
<comment type="subcellular location">
    <subcellularLocation>
        <location evidence="1">Cell outer membrane</location>
        <topology evidence="1">Multi-pass membrane protein</topology>
    </subcellularLocation>
</comment>
<dbReference type="PANTHER" id="PTHR35093:SF8">
    <property type="entry name" value="OUTER MEMBRANE PROTEIN NMB0088-RELATED"/>
    <property type="match status" value="1"/>
</dbReference>
<evidence type="ECO:0000313" key="9">
    <source>
        <dbReference type="EMBL" id="ANW94947.1"/>
    </source>
</evidence>
<dbReference type="Gene3D" id="2.40.160.60">
    <property type="entry name" value="Outer membrane protein transport protein (OMPP1/FadL/TodX)"/>
    <property type="match status" value="1"/>
</dbReference>
<name>A0A1B1Y2I1_9FLAO</name>
<feature type="chain" id="PRO_5008532370" description="Hemin receptor" evidence="8">
    <location>
        <begin position="20"/>
        <end position="462"/>
    </location>
</feature>
<dbReference type="EMBL" id="CP014224">
    <property type="protein sequence ID" value="ANW94947.1"/>
    <property type="molecule type" value="Genomic_DNA"/>
</dbReference>
<comment type="similarity">
    <text evidence="2">Belongs to the OmpP1/FadL family.</text>
</comment>
<evidence type="ECO:0008006" key="11">
    <source>
        <dbReference type="Google" id="ProtNLM"/>
    </source>
</evidence>
<evidence type="ECO:0000256" key="1">
    <source>
        <dbReference type="ARBA" id="ARBA00004571"/>
    </source>
</evidence>
<sequence>MKKYIYICLLCFFGYQTQAQTYNYTDLGILFSQDQNTGTARFTGLNGATGAVGGDLSSININPAGIAVYHNNEVNLTLGSYNFRNTTDYFNSTMNNQSTTFNTDQVGAVFVFKDAITTDDWSKISFAVNYQKTANFHTRDAFFGNSGFASFNKHPEDPDSNNEYNNAVSQDFYNYIEGKASKINLALAGQYGHNFYAGFSLNIHHIDYSQSTTLNELSTDDNNNTLDVLATENLNENADGFSINLGFIYKPIQSVRLGLAYESPTWYNFSEDYNSKELIASIPSENIDAADPSIRNSYLEYQLRTPGKLTASGALVIGKNGFINADYTYKTYKSLNLDGNGDFRSDNQYFTDVLQNTHNVNIGGEFRLQNLSLRGGFGYQQSPYKSNLDPRDTDILKLGDLYSGSLGAGIRFGASRLDIAYRKTMQNNEYDFNDINQQFQYIQAAGVQNKNSRIVATYTYSF</sequence>
<dbReference type="AlphaFoldDB" id="A0A1B1Y2I1"/>
<dbReference type="SUPFAM" id="SSF56935">
    <property type="entry name" value="Porins"/>
    <property type="match status" value="1"/>
</dbReference>
<dbReference type="GO" id="GO:0009279">
    <property type="term" value="C:cell outer membrane"/>
    <property type="evidence" value="ECO:0007669"/>
    <property type="project" value="UniProtKB-SubCell"/>
</dbReference>
<evidence type="ECO:0000256" key="5">
    <source>
        <dbReference type="ARBA" id="ARBA00022729"/>
    </source>
</evidence>
<keyword evidence="5 8" id="KW-0732">Signal</keyword>
<evidence type="ECO:0000256" key="3">
    <source>
        <dbReference type="ARBA" id="ARBA00022452"/>
    </source>
</evidence>
<evidence type="ECO:0000256" key="8">
    <source>
        <dbReference type="SAM" id="SignalP"/>
    </source>
</evidence>
<keyword evidence="7" id="KW-0998">Cell outer membrane</keyword>
<dbReference type="OrthoDB" id="9765571at2"/>
<dbReference type="RefSeq" id="WP_068824051.1">
    <property type="nucleotide sequence ID" value="NZ_CP014224.1"/>
</dbReference>
<evidence type="ECO:0000256" key="7">
    <source>
        <dbReference type="ARBA" id="ARBA00023237"/>
    </source>
</evidence>
<organism evidence="9 10">
    <name type="scientific">Wenyingzhuangia fucanilytica</name>
    <dbReference type="NCBI Taxonomy" id="1790137"/>
    <lineage>
        <taxon>Bacteria</taxon>
        <taxon>Pseudomonadati</taxon>
        <taxon>Bacteroidota</taxon>
        <taxon>Flavobacteriia</taxon>
        <taxon>Flavobacteriales</taxon>
        <taxon>Flavobacteriaceae</taxon>
        <taxon>Wenyingzhuangia</taxon>
    </lineage>
</organism>
<dbReference type="STRING" id="1790137.AXE80_00945"/>